<dbReference type="InterPro" id="IPR029016">
    <property type="entry name" value="GAF-like_dom_sf"/>
</dbReference>
<evidence type="ECO:0000259" key="1">
    <source>
        <dbReference type="SMART" id="SM00065"/>
    </source>
</evidence>
<dbReference type="Proteomes" id="UP000722957">
    <property type="component" value="Unassembled WGS sequence"/>
</dbReference>
<dbReference type="Pfam" id="PF01590">
    <property type="entry name" value="GAF"/>
    <property type="match status" value="1"/>
</dbReference>
<dbReference type="EMBL" id="RDOM01000022">
    <property type="protein sequence ID" value="MBF4272381.1"/>
    <property type="molecule type" value="Genomic_DNA"/>
</dbReference>
<accession>A0AAW4AJ06</accession>
<dbReference type="PANTHER" id="PTHR43102:SF2">
    <property type="entry name" value="GAF DOMAIN-CONTAINING PROTEIN"/>
    <property type="match status" value="1"/>
</dbReference>
<gene>
    <name evidence="2" type="ORF">EAY07_10045</name>
</gene>
<proteinExistence type="predicted"/>
<sequence length="223" mass="25659">MSKIKTHEMLIPSSMMDGWQRIVNLLAEILNVPSALIMRASQQKLEIFCKNTNVDNPYQTGHKEPLGQGLYCETVMQTQQELLVPNALADKKWMHNPDAPLGMIAYCGIPLKWPNGDIFGTICVLDNKENHFGPTYRQLLESFRDTIESHLTTLYQQVRLQQLNDELQLRVDNRTQDLADLNYSLTQEIDKRRAAEQQIQYQKWHDVSTGFLNRNALQVSDAT</sequence>
<reference evidence="2 3" key="1">
    <citation type="journal article" date="2021" name="PeerJ">
        <title>Analysis of 44 Vibrio anguillarum genomes reveals high genetic diversity.</title>
        <authorList>
            <person name="Hansen M.J."/>
            <person name="Dalsgaard I."/>
        </authorList>
    </citation>
    <scope>NUCLEOTIDE SEQUENCE [LARGE SCALE GENOMIC DNA]</scope>
    <source>
        <strain evidence="2 3">17-16730-2A</strain>
    </source>
</reference>
<comment type="caution">
    <text evidence="2">The sequence shown here is derived from an EMBL/GenBank/DDBJ whole genome shotgun (WGS) entry which is preliminary data.</text>
</comment>
<evidence type="ECO:0000313" key="3">
    <source>
        <dbReference type="Proteomes" id="UP000722957"/>
    </source>
</evidence>
<dbReference type="InterPro" id="IPR003018">
    <property type="entry name" value="GAF"/>
</dbReference>
<evidence type="ECO:0000313" key="2">
    <source>
        <dbReference type="EMBL" id="MBF4272381.1"/>
    </source>
</evidence>
<name>A0AAW4AJ06_VIBAN</name>
<dbReference type="AlphaFoldDB" id="A0AAW4AJ06"/>
<feature type="non-terminal residue" evidence="2">
    <location>
        <position position="223"/>
    </location>
</feature>
<feature type="domain" description="GAF" evidence="1">
    <location>
        <begin position="14"/>
        <end position="168"/>
    </location>
</feature>
<dbReference type="SUPFAM" id="SSF55781">
    <property type="entry name" value="GAF domain-like"/>
    <property type="match status" value="1"/>
</dbReference>
<dbReference type="RefSeq" id="WP_194552864.1">
    <property type="nucleotide sequence ID" value="NZ_JAHGUJ010000025.1"/>
</dbReference>
<dbReference type="Gene3D" id="3.30.450.40">
    <property type="match status" value="1"/>
</dbReference>
<dbReference type="SMART" id="SM00065">
    <property type="entry name" value="GAF"/>
    <property type="match status" value="1"/>
</dbReference>
<organism evidence="2 3">
    <name type="scientific">Vibrio anguillarum</name>
    <name type="common">Listonella anguillarum</name>
    <dbReference type="NCBI Taxonomy" id="55601"/>
    <lineage>
        <taxon>Bacteria</taxon>
        <taxon>Pseudomonadati</taxon>
        <taxon>Pseudomonadota</taxon>
        <taxon>Gammaproteobacteria</taxon>
        <taxon>Vibrionales</taxon>
        <taxon>Vibrionaceae</taxon>
        <taxon>Vibrio</taxon>
    </lineage>
</organism>
<dbReference type="PANTHER" id="PTHR43102">
    <property type="entry name" value="SLR1143 PROTEIN"/>
    <property type="match status" value="1"/>
</dbReference>
<protein>
    <submittedName>
        <fullName evidence="2">GAF domain-containing protein</fullName>
    </submittedName>
</protein>